<dbReference type="Gene3D" id="2.60.120.260">
    <property type="entry name" value="Galactose-binding domain-like"/>
    <property type="match status" value="1"/>
</dbReference>
<evidence type="ECO:0000313" key="3">
    <source>
        <dbReference type="EMBL" id="SMF77083.1"/>
    </source>
</evidence>
<dbReference type="Proteomes" id="UP000192940">
    <property type="component" value="Chromosome I"/>
</dbReference>
<evidence type="ECO:0000313" key="4">
    <source>
        <dbReference type="Proteomes" id="UP000192940"/>
    </source>
</evidence>
<dbReference type="PANTHER" id="PTHR13246">
    <property type="entry name" value="ENDO BETA N-ACETYLGLUCOSAMINIDASE"/>
    <property type="match status" value="1"/>
</dbReference>
<feature type="chain" id="PRO_5010874189" evidence="1">
    <location>
        <begin position="26"/>
        <end position="923"/>
    </location>
</feature>
<evidence type="ECO:0000259" key="2">
    <source>
        <dbReference type="Pfam" id="PF03644"/>
    </source>
</evidence>
<dbReference type="InterPro" id="IPR005201">
    <property type="entry name" value="TIM_ENGase"/>
</dbReference>
<keyword evidence="1" id="KW-0732">Signal</keyword>
<keyword evidence="4" id="KW-1185">Reference proteome</keyword>
<feature type="domain" description="Cytosolic endo-beta-N-acetylglucosaminidase TIM barrel" evidence="2">
    <location>
        <begin position="112"/>
        <end position="468"/>
    </location>
</feature>
<dbReference type="InterPro" id="IPR032979">
    <property type="entry name" value="ENGase"/>
</dbReference>
<name>A0A1X7GZU4_9BACL</name>
<dbReference type="STRING" id="1313296.SAMN05661091_1396"/>
<dbReference type="Gene3D" id="3.20.20.80">
    <property type="entry name" value="Glycosidases"/>
    <property type="match status" value="1"/>
</dbReference>
<proteinExistence type="predicted"/>
<dbReference type="RefSeq" id="WP_208918335.1">
    <property type="nucleotide sequence ID" value="NZ_LT840184.1"/>
</dbReference>
<gene>
    <name evidence="3" type="ORF">SAMN05661091_1396</name>
</gene>
<feature type="signal peptide" evidence="1">
    <location>
        <begin position="1"/>
        <end position="25"/>
    </location>
</feature>
<dbReference type="Gene3D" id="2.60.40.10">
    <property type="entry name" value="Immunoglobulins"/>
    <property type="match status" value="1"/>
</dbReference>
<reference evidence="3 4" key="1">
    <citation type="submission" date="2017-04" db="EMBL/GenBank/DDBJ databases">
        <authorList>
            <person name="Afonso C.L."/>
            <person name="Miller P.J."/>
            <person name="Scott M.A."/>
            <person name="Spackman E."/>
            <person name="Goraichik I."/>
            <person name="Dimitrov K.M."/>
            <person name="Suarez D.L."/>
            <person name="Swayne D.E."/>
        </authorList>
    </citation>
    <scope>NUCLEOTIDE SEQUENCE [LARGE SCALE GENOMIC DNA]</scope>
    <source>
        <strain evidence="3 4">N3/975</strain>
    </source>
</reference>
<dbReference type="PANTHER" id="PTHR13246:SF1">
    <property type="entry name" value="CYTOSOLIC ENDO-BETA-N-ACETYLGLUCOSAMINIDASE"/>
    <property type="match status" value="1"/>
</dbReference>
<organism evidence="3 4">
    <name type="scientific">Paenibacillus uliginis N3/975</name>
    <dbReference type="NCBI Taxonomy" id="1313296"/>
    <lineage>
        <taxon>Bacteria</taxon>
        <taxon>Bacillati</taxon>
        <taxon>Bacillota</taxon>
        <taxon>Bacilli</taxon>
        <taxon>Bacillales</taxon>
        <taxon>Paenibacillaceae</taxon>
        <taxon>Paenibacillus</taxon>
    </lineage>
</organism>
<evidence type="ECO:0000256" key="1">
    <source>
        <dbReference type="SAM" id="SignalP"/>
    </source>
</evidence>
<accession>A0A1X7GZU4</accession>
<sequence length="923" mass="104040">MKKRKLALLSALVMTLSTPPLHVFAGDAMPPTGDAVFKKNQPVTHGYRAVDIENWNPETDPDAERLRAHVPLQTRNQSFAPTQANPKLSPETEFFNLTGDYDNYFFGSTPYNNEFSNYLFNFWQYTDYYGGWHGTATEDVPSNLYDPNESWEKRAFEFGIVDLPNPAYTNAAHKNGVKSVGCIFIPRGGQPYDLLLRQREDGTFPVAEKLIEMKEYFGFDGYFINQETSIKPEHIKKYKAFTKTLIDAGVYTQWYDTVDDKQGKLTYQPSLIPSHSSFVRDDEMGGTINNSVFMNYNWNSPDGWNNGDSTDQKYIKKTVEEAKQRGIDPLKTVFSGVEAGMGSFGGSHNSTRNMDIILDQETGNPLTSIATLGGNFVQHALDEHLGDPSKNLRGDDDHQWMIAERERMWYTGVKIDPTDTEEQKGYARPDVGVKDASEWTGISRYITERSVINESTFVTNFNTGHGMKYYMNGKVSNDEEWSNINLQDILPTWQWWIDTEGAKLQADFDYGDAVENGDKFTYRPIGGYRGGSSLVLNGSLDAKNFLRLYKTDLDVKNTTTASITYNKTSADDRSEIQLGVIFKDAPDQVEYIAVPNSGEKTKGYVTAKLDLSAYANREIAVLGLAFDPKGESVQDYQVNIGELKLTDGQDYTPSTPSGNEVKNRFDTNEINVVWNREDYSKVKQYHLYAQLNNGKEEFLGGVYGDNFYVKNLDKHVVALKLTAVGPDNTESEPAIISLNRKDFISNVKVKENSEGLDITWGKENRGSKIRFDLSFTDGRQDTYTKTVDKNLASTQFEVPVKDDDRYLLKISNLDSTGKAIDTVSYAGKMKDIYSEPFDGSYYIDGSTLGIDVPSSKDWWHMYITINGEAVKPKKDYNGTTTDYFIRGYHDLNGLAVPKQGSVIGITLEDYMGNMSEVKHITVN</sequence>
<dbReference type="AlphaFoldDB" id="A0A1X7GZU4"/>
<dbReference type="GO" id="GO:0033925">
    <property type="term" value="F:mannosyl-glycoprotein endo-beta-N-acetylglucosaminidase activity"/>
    <property type="evidence" value="ECO:0007669"/>
    <property type="project" value="InterPro"/>
</dbReference>
<dbReference type="EMBL" id="LT840184">
    <property type="protein sequence ID" value="SMF77083.1"/>
    <property type="molecule type" value="Genomic_DNA"/>
</dbReference>
<dbReference type="Pfam" id="PF03644">
    <property type="entry name" value="Glyco_hydro_85"/>
    <property type="match status" value="1"/>
</dbReference>
<dbReference type="GO" id="GO:0005829">
    <property type="term" value="C:cytosol"/>
    <property type="evidence" value="ECO:0007669"/>
    <property type="project" value="UniProtKB-SubCell"/>
</dbReference>
<protein>
    <submittedName>
        <fullName evidence="3">Endo-beta-N-acetylglucosaminidase D</fullName>
    </submittedName>
</protein>
<dbReference type="InterPro" id="IPR013783">
    <property type="entry name" value="Ig-like_fold"/>
</dbReference>